<feature type="compositionally biased region" description="Polar residues" evidence="3">
    <location>
        <begin position="1"/>
        <end position="11"/>
    </location>
</feature>
<dbReference type="PROSITE" id="PS00463">
    <property type="entry name" value="ZN2_CY6_FUNGAL_1"/>
    <property type="match status" value="1"/>
</dbReference>
<feature type="compositionally biased region" description="Gly residues" evidence="3">
    <location>
        <begin position="848"/>
        <end position="862"/>
    </location>
</feature>
<evidence type="ECO:0000313" key="5">
    <source>
        <dbReference type="EMBL" id="CUS14853.1"/>
    </source>
</evidence>
<dbReference type="GO" id="GO:0000981">
    <property type="term" value="F:DNA-binding transcription factor activity, RNA polymerase II-specific"/>
    <property type="evidence" value="ECO:0007669"/>
    <property type="project" value="InterPro"/>
</dbReference>
<feature type="region of interest" description="Disordered" evidence="3">
    <location>
        <begin position="793"/>
        <end position="905"/>
    </location>
</feature>
<feature type="region of interest" description="Disordered" evidence="3">
    <location>
        <begin position="198"/>
        <end position="253"/>
    </location>
</feature>
<feature type="compositionally biased region" description="Low complexity" evidence="3">
    <location>
        <begin position="41"/>
        <end position="54"/>
    </location>
</feature>
<feature type="compositionally biased region" description="Low complexity" evidence="3">
    <location>
        <begin position="293"/>
        <end position="307"/>
    </location>
</feature>
<dbReference type="PROSITE" id="PS50048">
    <property type="entry name" value="ZN2_CY6_FUNGAL_2"/>
    <property type="match status" value="1"/>
</dbReference>
<feature type="compositionally biased region" description="Polar residues" evidence="3">
    <location>
        <begin position="267"/>
        <end position="292"/>
    </location>
</feature>
<evidence type="ECO:0000256" key="1">
    <source>
        <dbReference type="ARBA" id="ARBA00004123"/>
    </source>
</evidence>
<dbReference type="SMART" id="SM00066">
    <property type="entry name" value="GAL4"/>
    <property type="match status" value="1"/>
</dbReference>
<dbReference type="PANTHER" id="PTHR37534:SF23">
    <property type="entry name" value="ZN(II)2CYS6 TRANSCRIPTION FACTOR (EUROFUNG)"/>
    <property type="match status" value="1"/>
</dbReference>
<dbReference type="Gene3D" id="4.10.240.10">
    <property type="entry name" value="Zn(2)-C6 fungal-type DNA-binding domain"/>
    <property type="match status" value="1"/>
</dbReference>
<keyword evidence="2" id="KW-0539">Nucleus</keyword>
<dbReference type="Pfam" id="PF00172">
    <property type="entry name" value="Zn_clus"/>
    <property type="match status" value="1"/>
</dbReference>
<sequence length="1189" mass="128714">MESQLPQSCSAASGADETGSSDQQQLQQSGNGNSPPETTDATSSSSAVQNAAVSPPDGGDGGNSKAAPSSAAAVAKASRKRTKTGCLTCRKRRIKCGEERPTCANCIKSKRVCEGYNQRVVFKDGMNGMYRPGMMGAAGGPAERRLLQPYPIQPAPAPGSGSGSTLQPIAPAPPVNYRQPEAIVPLDQIKPPHLRHVYQEQQHTQQHQQMFHGLGQQSSATPLGDTLGHQGQYQQQQDPYSQPQQVPVAQGHDQGAQQFMPYYPQVPNSAASATFPGSPTSSDRPQFSASIDSESVPSVFGPGSSPGIYTNTPITSYAPSHPSATSTSNSRPFNPPIDREYAREQFNQPAQGLGGIFRNDENLIPTLSGPPGPSSDPATITTTADPGFSGAHFVGPEFIQLHQAPADLELEHDDDSDEMYDEDDDDEDDYEVRGLDEMMMDPTGHEMISPRAHISNVIEPHFRHLANTRISFRSFLPDQGVLTTYHPTMTSSPLMNHTTAKIFCHFIYVLGPSLSLFERHPPNPHVAFTPGAGLNGPQNVWSYTIPMLSLSHPPLLHAILALSSLHISKLTRGPTHPSLLHYHIALRRLGKAIASDKHRGHAATLTATLVLGYYETMAAEHDKWSSHIHGAKQLLKEIDFDKLNRRVSMMEEERADGGQGSHESAPQPTLLRLRKMRRQLVANEADENLTAYIMGKAKRRPHGSGKKPEAQFSRKEEETMQLQEDMFWWFAKMDCYQSVLSGGPLVYDMSHNRTFSTLYFANIYTTVLTMFSGANALPERGSVRDLKRKKAMQKANGGMWIPPPEMGGPPRGMGRGRGRGRGGLPPGTGVPGMQGPPQFPGGPPGGPPRGVGGPQGAGGMSGPSGMRGPPGAGRGRGMGPSFDQMQFGMIPPPTAPPRLPTAFAENLPRDPEKAAAAPKDDLPSEEDLEAATVLAETEWAEIYKAFHVFQESLGHEYQPLPIEYMPVQKTPFGAAIYFRTYSIATLQSLYNMALIILHRCHPSMPAVSMVAAGVAAQKTAKLAIDIARITAGLVPTDPTGQINPALGASLIESSMPIFFAAVQYHDQAQREWVVMKLREVARLTGWATASRVLLGCQRAWEKAAEMGRGPAYTRPPFEEEGEFFYKAFNERMAADTGINSMQDEEGSEEAGSKRFLWRTAGRRTAGAVGILGEEGEDLGIGGLNLNMGV</sequence>
<feature type="domain" description="Zn(2)-C6 fungal-type" evidence="4">
    <location>
        <begin position="85"/>
        <end position="113"/>
    </location>
</feature>
<keyword evidence="6" id="KW-1185">Reference proteome</keyword>
<dbReference type="Pfam" id="PF11951">
    <property type="entry name" value="Fungal_trans_2"/>
    <property type="match status" value="1"/>
</dbReference>
<feature type="compositionally biased region" description="Low complexity" evidence="3">
    <location>
        <begin position="64"/>
        <end position="76"/>
    </location>
</feature>
<feature type="compositionally biased region" description="Pro residues" evidence="3">
    <location>
        <begin position="890"/>
        <end position="899"/>
    </location>
</feature>
<evidence type="ECO:0000313" key="6">
    <source>
        <dbReference type="Proteomes" id="UP001412239"/>
    </source>
</evidence>
<feature type="region of interest" description="Disordered" evidence="3">
    <location>
        <begin position="1"/>
        <end position="77"/>
    </location>
</feature>
<feature type="compositionally biased region" description="Low complexity" evidence="3">
    <location>
        <begin position="230"/>
        <end position="245"/>
    </location>
</feature>
<feature type="compositionally biased region" description="Gly residues" evidence="3">
    <location>
        <begin position="821"/>
        <end position="832"/>
    </location>
</feature>
<dbReference type="GO" id="GO:0008270">
    <property type="term" value="F:zinc ion binding"/>
    <property type="evidence" value="ECO:0007669"/>
    <property type="project" value="InterPro"/>
</dbReference>
<organism evidence="5 6">
    <name type="scientific">Tuber aestivum</name>
    <name type="common">summer truffle</name>
    <dbReference type="NCBI Taxonomy" id="59557"/>
    <lineage>
        <taxon>Eukaryota</taxon>
        <taxon>Fungi</taxon>
        <taxon>Dikarya</taxon>
        <taxon>Ascomycota</taxon>
        <taxon>Pezizomycotina</taxon>
        <taxon>Pezizomycetes</taxon>
        <taxon>Pezizales</taxon>
        <taxon>Tuberaceae</taxon>
        <taxon>Tuber</taxon>
    </lineage>
</organism>
<gene>
    <name evidence="5" type="ORF">GSTUAT00001138001</name>
</gene>
<dbReference type="InterPro" id="IPR001138">
    <property type="entry name" value="Zn2Cys6_DnaBD"/>
</dbReference>
<comment type="subcellular location">
    <subcellularLocation>
        <location evidence="1">Nucleus</location>
    </subcellularLocation>
</comment>
<dbReference type="GO" id="GO:0005634">
    <property type="term" value="C:nucleus"/>
    <property type="evidence" value="ECO:0007669"/>
    <property type="project" value="UniProtKB-SubCell"/>
</dbReference>
<dbReference type="PANTHER" id="PTHR37534">
    <property type="entry name" value="TRANSCRIPTIONAL ACTIVATOR PROTEIN UGA3"/>
    <property type="match status" value="1"/>
</dbReference>
<dbReference type="SUPFAM" id="SSF57701">
    <property type="entry name" value="Zn2/Cys6 DNA-binding domain"/>
    <property type="match status" value="1"/>
</dbReference>
<feature type="compositionally biased region" description="Polar residues" evidence="3">
    <location>
        <begin position="308"/>
        <end position="332"/>
    </location>
</feature>
<accession>A0A292Q7W5</accession>
<dbReference type="Proteomes" id="UP001412239">
    <property type="component" value="Unassembled WGS sequence"/>
</dbReference>
<protein>
    <recommendedName>
        <fullName evidence="4">Zn(2)-C6 fungal-type domain-containing protein</fullName>
    </recommendedName>
</protein>
<dbReference type="GO" id="GO:0045944">
    <property type="term" value="P:positive regulation of transcription by RNA polymerase II"/>
    <property type="evidence" value="ECO:0007669"/>
    <property type="project" value="TreeGrafter"/>
</dbReference>
<dbReference type="AlphaFoldDB" id="A0A292Q7W5"/>
<reference evidence="5" key="1">
    <citation type="submission" date="2015-10" db="EMBL/GenBank/DDBJ databases">
        <authorList>
            <person name="Regsiter A."/>
            <person name="william w."/>
        </authorList>
    </citation>
    <scope>NUCLEOTIDE SEQUENCE</scope>
    <source>
        <strain evidence="5">Montdore</strain>
    </source>
</reference>
<evidence type="ECO:0000256" key="3">
    <source>
        <dbReference type="SAM" id="MobiDB-lite"/>
    </source>
</evidence>
<dbReference type="GO" id="GO:0000976">
    <property type="term" value="F:transcription cis-regulatory region binding"/>
    <property type="evidence" value="ECO:0007669"/>
    <property type="project" value="TreeGrafter"/>
</dbReference>
<feature type="compositionally biased region" description="Pro residues" evidence="3">
    <location>
        <begin position="837"/>
        <end position="847"/>
    </location>
</feature>
<evidence type="ECO:0000256" key="2">
    <source>
        <dbReference type="ARBA" id="ARBA00023242"/>
    </source>
</evidence>
<proteinExistence type="predicted"/>
<feature type="region of interest" description="Disordered" evidence="3">
    <location>
        <begin position="267"/>
        <end position="337"/>
    </location>
</feature>
<dbReference type="InterPro" id="IPR036864">
    <property type="entry name" value="Zn2-C6_fun-type_DNA-bd_sf"/>
</dbReference>
<dbReference type="CDD" id="cd00067">
    <property type="entry name" value="GAL4"/>
    <property type="match status" value="1"/>
</dbReference>
<name>A0A292Q7W5_9PEZI</name>
<feature type="compositionally biased region" description="Low complexity" evidence="3">
    <location>
        <begin position="199"/>
        <end position="209"/>
    </location>
</feature>
<dbReference type="EMBL" id="LN890955">
    <property type="protein sequence ID" value="CUS14853.1"/>
    <property type="molecule type" value="Genomic_DNA"/>
</dbReference>
<evidence type="ECO:0000259" key="4">
    <source>
        <dbReference type="PROSITE" id="PS50048"/>
    </source>
</evidence>
<dbReference type="InterPro" id="IPR021858">
    <property type="entry name" value="Fun_TF"/>
</dbReference>
<feature type="compositionally biased region" description="Gly residues" evidence="3">
    <location>
        <begin position="868"/>
        <end position="878"/>
    </location>
</feature>
<feature type="compositionally biased region" description="Low complexity" evidence="3">
    <location>
        <begin position="20"/>
        <end position="34"/>
    </location>
</feature>